<dbReference type="PROSITE" id="PS51120">
    <property type="entry name" value="LDLRB"/>
    <property type="match status" value="3"/>
</dbReference>
<feature type="repeat" description="LDL-receptor class B" evidence="1">
    <location>
        <begin position="178"/>
        <end position="219"/>
    </location>
</feature>
<protein>
    <submittedName>
        <fullName evidence="2">Uncharacterized protein</fullName>
    </submittedName>
</protein>
<dbReference type="FunFam" id="2.120.10.30:FF:000298">
    <property type="entry name" value="Uncharacterized protein"/>
    <property type="match status" value="1"/>
</dbReference>
<dbReference type="PANTHER" id="PTHR46513">
    <property type="entry name" value="VITELLOGENIN RECEPTOR-LIKE PROTEIN-RELATED-RELATED"/>
    <property type="match status" value="1"/>
</dbReference>
<evidence type="ECO:0000313" key="2">
    <source>
        <dbReference type="Ensembl" id="ENSCINP00000030924.1"/>
    </source>
</evidence>
<dbReference type="SMART" id="SM00135">
    <property type="entry name" value="LY"/>
    <property type="match status" value="3"/>
</dbReference>
<dbReference type="HOGENOM" id="CLU_1255582_0_0_1"/>
<dbReference type="PANTHER" id="PTHR46513:SF13">
    <property type="entry name" value="EGF-LIKE DOMAIN-CONTAINING PROTEIN"/>
    <property type="match status" value="1"/>
</dbReference>
<feature type="repeat" description="LDL-receptor class B" evidence="1">
    <location>
        <begin position="136"/>
        <end position="177"/>
    </location>
</feature>
<organism evidence="2 3">
    <name type="scientific">Ciona intestinalis</name>
    <name type="common">Transparent sea squirt</name>
    <name type="synonym">Ascidia intestinalis</name>
    <dbReference type="NCBI Taxonomy" id="7719"/>
    <lineage>
        <taxon>Eukaryota</taxon>
        <taxon>Metazoa</taxon>
        <taxon>Chordata</taxon>
        <taxon>Tunicata</taxon>
        <taxon>Ascidiacea</taxon>
        <taxon>Phlebobranchia</taxon>
        <taxon>Cionidae</taxon>
        <taxon>Ciona</taxon>
    </lineage>
</organism>
<reference evidence="2" key="3">
    <citation type="submission" date="2025-08" db="UniProtKB">
        <authorList>
            <consortium name="Ensembl"/>
        </authorList>
    </citation>
    <scope>IDENTIFICATION</scope>
</reference>
<dbReference type="InterPro" id="IPR011042">
    <property type="entry name" value="6-blade_b-propeller_TolB-like"/>
</dbReference>
<dbReference type="Ensembl" id="ENSCINT00000036720.1">
    <property type="protein sequence ID" value="ENSCINP00000030924.1"/>
    <property type="gene ID" value="ENSCING00000022041.1"/>
</dbReference>
<dbReference type="GeneTree" id="ENSGT00940000166355"/>
<dbReference type="InParanoid" id="H2XMP1"/>
<dbReference type="InterPro" id="IPR000033">
    <property type="entry name" value="LDLR_classB_rpt"/>
</dbReference>
<dbReference type="AlphaFoldDB" id="H2XMP1"/>
<evidence type="ECO:0000313" key="3">
    <source>
        <dbReference type="Proteomes" id="UP000008144"/>
    </source>
</evidence>
<accession>H2XMP1</accession>
<feature type="repeat" description="LDL-receptor class B" evidence="1">
    <location>
        <begin position="90"/>
        <end position="135"/>
    </location>
</feature>
<reference evidence="2" key="2">
    <citation type="journal article" date="2008" name="Genome Biol.">
        <title>Improved genome assembly and evidence-based global gene model set for the chordate Ciona intestinalis: new insight into intron and operon populations.</title>
        <authorList>
            <person name="Satou Y."/>
            <person name="Mineta K."/>
            <person name="Ogasawara M."/>
            <person name="Sasakura Y."/>
            <person name="Shoguchi E."/>
            <person name="Ueno K."/>
            <person name="Yamada L."/>
            <person name="Matsumoto J."/>
            <person name="Wasserscheid J."/>
            <person name="Dewar K."/>
            <person name="Wiley G.B."/>
            <person name="Macmil S.L."/>
            <person name="Roe B.A."/>
            <person name="Zeller R.W."/>
            <person name="Hastings K.E."/>
            <person name="Lemaire P."/>
            <person name="Lindquist E."/>
            <person name="Endo T."/>
            <person name="Hotta K."/>
            <person name="Inaba K."/>
        </authorList>
    </citation>
    <scope>NUCLEOTIDE SEQUENCE [LARGE SCALE GENOMIC DNA]</scope>
    <source>
        <strain evidence="2">wild type</strain>
    </source>
</reference>
<proteinExistence type="predicted"/>
<dbReference type="EMBL" id="EAAA01000673">
    <property type="status" value="NOT_ANNOTATED_CDS"/>
    <property type="molecule type" value="Genomic_DNA"/>
</dbReference>
<sequence>MENDGRTFRHGEVIVELRNDDLLYKCLCTVNPPLFTGINCNASAEDAHVYVADNNKLVKIAIGDVYGFKKNFIRDLPGQAVALDMNINKNLIYWSDVSHTGRGIYRAGLSDGSRITRIISEDIYEPNGIAVDWLANNIYWTDAQLGAIFVAKDNGRDRVRLIGGLAEPRGLVVLPRNGLMFWTDQSSGTIERSRMDGSDHQVLVTNLQWPNELTVDYNSR</sequence>
<dbReference type="Gene3D" id="2.120.10.30">
    <property type="entry name" value="TolB, C-terminal domain"/>
    <property type="match status" value="1"/>
</dbReference>
<dbReference type="Proteomes" id="UP000008144">
    <property type="component" value="Chromosome 11"/>
</dbReference>
<reference evidence="3" key="1">
    <citation type="journal article" date="2002" name="Science">
        <title>The draft genome of Ciona intestinalis: insights into chordate and vertebrate origins.</title>
        <authorList>
            <person name="Dehal P."/>
            <person name="Satou Y."/>
            <person name="Campbell R.K."/>
            <person name="Chapman J."/>
            <person name="Degnan B."/>
            <person name="De Tomaso A."/>
            <person name="Davidson B."/>
            <person name="Di Gregorio A."/>
            <person name="Gelpke M."/>
            <person name="Goodstein D.M."/>
            <person name="Harafuji N."/>
            <person name="Hastings K.E."/>
            <person name="Ho I."/>
            <person name="Hotta K."/>
            <person name="Huang W."/>
            <person name="Kawashima T."/>
            <person name="Lemaire P."/>
            <person name="Martinez D."/>
            <person name="Meinertzhagen I.A."/>
            <person name="Necula S."/>
            <person name="Nonaka M."/>
            <person name="Putnam N."/>
            <person name="Rash S."/>
            <person name="Saiga H."/>
            <person name="Satake M."/>
            <person name="Terry A."/>
            <person name="Yamada L."/>
            <person name="Wang H.G."/>
            <person name="Awazu S."/>
            <person name="Azumi K."/>
            <person name="Boore J."/>
            <person name="Branno M."/>
            <person name="Chin-Bow S."/>
            <person name="DeSantis R."/>
            <person name="Doyle S."/>
            <person name="Francino P."/>
            <person name="Keys D.N."/>
            <person name="Haga S."/>
            <person name="Hayashi H."/>
            <person name="Hino K."/>
            <person name="Imai K.S."/>
            <person name="Inaba K."/>
            <person name="Kano S."/>
            <person name="Kobayashi K."/>
            <person name="Kobayashi M."/>
            <person name="Lee B.I."/>
            <person name="Makabe K.W."/>
            <person name="Manohar C."/>
            <person name="Matassi G."/>
            <person name="Medina M."/>
            <person name="Mochizuki Y."/>
            <person name="Mount S."/>
            <person name="Morishita T."/>
            <person name="Miura S."/>
            <person name="Nakayama A."/>
            <person name="Nishizaka S."/>
            <person name="Nomoto H."/>
            <person name="Ohta F."/>
            <person name="Oishi K."/>
            <person name="Rigoutsos I."/>
            <person name="Sano M."/>
            <person name="Sasaki A."/>
            <person name="Sasakura Y."/>
            <person name="Shoguchi E."/>
            <person name="Shin-i T."/>
            <person name="Spagnuolo A."/>
            <person name="Stainier D."/>
            <person name="Suzuki M.M."/>
            <person name="Tassy O."/>
            <person name="Takatori N."/>
            <person name="Tokuoka M."/>
            <person name="Yagi K."/>
            <person name="Yoshizaki F."/>
            <person name="Wada S."/>
            <person name="Zhang C."/>
            <person name="Hyatt P.D."/>
            <person name="Larimer F."/>
            <person name="Detter C."/>
            <person name="Doggett N."/>
            <person name="Glavina T."/>
            <person name="Hawkins T."/>
            <person name="Richardson P."/>
            <person name="Lucas S."/>
            <person name="Kohara Y."/>
            <person name="Levine M."/>
            <person name="Satoh N."/>
            <person name="Rokhsar D.S."/>
        </authorList>
    </citation>
    <scope>NUCLEOTIDE SEQUENCE [LARGE SCALE GENOMIC DNA]</scope>
</reference>
<dbReference type="InterPro" id="IPR050778">
    <property type="entry name" value="Cueball_EGF_LRP_Nidogen"/>
</dbReference>
<reference evidence="2" key="4">
    <citation type="submission" date="2025-09" db="UniProtKB">
        <authorList>
            <consortium name="Ensembl"/>
        </authorList>
    </citation>
    <scope>IDENTIFICATION</scope>
</reference>
<dbReference type="Pfam" id="PF00058">
    <property type="entry name" value="Ldl_recept_b"/>
    <property type="match status" value="3"/>
</dbReference>
<evidence type="ECO:0000256" key="1">
    <source>
        <dbReference type="PROSITE-ProRule" id="PRU00461"/>
    </source>
</evidence>
<dbReference type="OMA" id="GINCNAS"/>
<dbReference type="SUPFAM" id="SSF63825">
    <property type="entry name" value="YWTD domain"/>
    <property type="match status" value="1"/>
</dbReference>
<name>H2XMP1_CIOIN</name>
<keyword evidence="3" id="KW-1185">Reference proteome</keyword>